<dbReference type="InterPro" id="IPR012338">
    <property type="entry name" value="Beta-lactam/transpept-like"/>
</dbReference>
<dbReference type="OrthoDB" id="1357763at2"/>
<dbReference type="Pfam" id="PF00144">
    <property type="entry name" value="Beta-lactamase"/>
    <property type="match status" value="1"/>
</dbReference>
<feature type="chain" id="PRO_5007833352" description="Beta-lactamase-related domain-containing protein" evidence="1">
    <location>
        <begin position="29"/>
        <end position="409"/>
    </location>
</feature>
<evidence type="ECO:0000256" key="1">
    <source>
        <dbReference type="SAM" id="SignalP"/>
    </source>
</evidence>
<organism evidence="3 4">
    <name type="scientific">Aquimarina aggregata</name>
    <dbReference type="NCBI Taxonomy" id="1642818"/>
    <lineage>
        <taxon>Bacteria</taxon>
        <taxon>Pseudomonadati</taxon>
        <taxon>Bacteroidota</taxon>
        <taxon>Flavobacteriia</taxon>
        <taxon>Flavobacteriales</taxon>
        <taxon>Flavobacteriaceae</taxon>
        <taxon>Aquimarina</taxon>
    </lineage>
</organism>
<proteinExistence type="predicted"/>
<dbReference type="RefSeq" id="WP_066310253.1">
    <property type="nucleotide sequence ID" value="NZ_LQRT01000002.1"/>
</dbReference>
<keyword evidence="1" id="KW-0732">Signal</keyword>
<name>A0A162DM32_9FLAO</name>
<evidence type="ECO:0000313" key="3">
    <source>
        <dbReference type="EMBL" id="KZS42468.1"/>
    </source>
</evidence>
<dbReference type="PANTHER" id="PTHR43283:SF18">
    <property type="match status" value="1"/>
</dbReference>
<reference evidence="3 4" key="1">
    <citation type="submission" date="2016-01" db="EMBL/GenBank/DDBJ databases">
        <title>The draft genome sequence of Aquimarina sp. RZW4-3-2.</title>
        <authorList>
            <person name="Wang Y."/>
        </authorList>
    </citation>
    <scope>NUCLEOTIDE SEQUENCE [LARGE SCALE GENOMIC DNA]</scope>
    <source>
        <strain evidence="3 4">RZW4-3-2</strain>
    </source>
</reference>
<comment type="caution">
    <text evidence="3">The sequence shown here is derived from an EMBL/GenBank/DDBJ whole genome shotgun (WGS) entry which is preliminary data.</text>
</comment>
<dbReference type="EMBL" id="LQRT01000002">
    <property type="protein sequence ID" value="KZS42468.1"/>
    <property type="molecule type" value="Genomic_DNA"/>
</dbReference>
<dbReference type="SUPFAM" id="SSF56601">
    <property type="entry name" value="beta-lactamase/transpeptidase-like"/>
    <property type="match status" value="1"/>
</dbReference>
<evidence type="ECO:0000313" key="4">
    <source>
        <dbReference type="Proteomes" id="UP000076715"/>
    </source>
</evidence>
<dbReference type="InterPro" id="IPR001466">
    <property type="entry name" value="Beta-lactam-related"/>
</dbReference>
<dbReference type="Gene3D" id="3.40.710.10">
    <property type="entry name" value="DD-peptidase/beta-lactamase superfamily"/>
    <property type="match status" value="1"/>
</dbReference>
<protein>
    <recommendedName>
        <fullName evidence="2">Beta-lactamase-related domain-containing protein</fullName>
    </recommendedName>
</protein>
<keyword evidence="4" id="KW-1185">Reference proteome</keyword>
<feature type="signal peptide" evidence="1">
    <location>
        <begin position="1"/>
        <end position="28"/>
    </location>
</feature>
<feature type="domain" description="Beta-lactamase-related" evidence="2">
    <location>
        <begin position="85"/>
        <end position="402"/>
    </location>
</feature>
<dbReference type="AlphaFoldDB" id="A0A162DM32"/>
<accession>A0A162DM32</accession>
<dbReference type="Proteomes" id="UP000076715">
    <property type="component" value="Unassembled WGS sequence"/>
</dbReference>
<dbReference type="PANTHER" id="PTHR43283">
    <property type="entry name" value="BETA-LACTAMASE-RELATED"/>
    <property type="match status" value="1"/>
</dbReference>
<evidence type="ECO:0000259" key="2">
    <source>
        <dbReference type="Pfam" id="PF00144"/>
    </source>
</evidence>
<dbReference type="STRING" id="1642818.AWE51_03230"/>
<dbReference type="InterPro" id="IPR050789">
    <property type="entry name" value="Diverse_Enzym_Activities"/>
</dbReference>
<gene>
    <name evidence="3" type="ORF">AWE51_03230</name>
</gene>
<sequence>MSNQQKTKLVHLMGTIFLAALFSIPSYAALPTIAVAPVITKKDQPTDSLVYKQLDDLSLNQSKTRMDKGVIRSFNDHLISKSEMDAFIKQQMDSLDIPGLSIAFINDDKIVYHNALGVKNNETLEKVGNATIFDAASISKTVFSFFVMKMVDDGLLDLDTPLYTYMEYPDIAYDERYKLITARMVLSHTSGFPNWRFLDQNGNYNPNGKLTIQFEPGTKFQYSGEGYEYLANVVAHLKGVDKNGLQRLINTSIFKPLAIKHTSFVWNDYIENHRADGHLKGKPNKGYSSNAKDPNFKASASLQTEAKEFSNFLLALMNAKILSEKSHQELLKIQSSSVATKKSKARKYGLGIAIEESDYGTNYFHGGDNLSSTALYMFNKEKKVGYVFFTNSEKRNSFNKNLRDFLLTK</sequence>